<dbReference type="PANTHER" id="PTHR30087">
    <property type="entry name" value="INNER MEMBRANE PROTEIN"/>
    <property type="match status" value="1"/>
</dbReference>
<comment type="caution">
    <text evidence="1">The sequence shown here is derived from an EMBL/GenBank/DDBJ whole genome shotgun (WGS) entry which is preliminary data.</text>
</comment>
<reference evidence="1 2" key="1">
    <citation type="submission" date="2020-11" db="EMBL/GenBank/DDBJ databases">
        <title>Fusibacter basophilias sp. nov.</title>
        <authorList>
            <person name="Qiu D."/>
        </authorList>
    </citation>
    <scope>NUCLEOTIDE SEQUENCE [LARGE SCALE GENOMIC DNA]</scope>
    <source>
        <strain evidence="1 2">Q10-2</strain>
    </source>
</reference>
<dbReference type="Pfam" id="PF04463">
    <property type="entry name" value="2-thiour_desulf"/>
    <property type="match status" value="1"/>
</dbReference>
<name>A0ABR9ZQG8_9FIRM</name>
<evidence type="ECO:0000313" key="2">
    <source>
        <dbReference type="Proteomes" id="UP000614200"/>
    </source>
</evidence>
<gene>
    <name evidence="1" type="ORF">ISU02_06250</name>
</gene>
<sequence>MDVYLEDRIKIGISACMYGCKFRYNAKGWHQLEAIGRDASSFIWFPVCPEVNAGFGVPREAIKITGESGSAVWKNAGKVMSGSGKNLTSALMKSSEACLNQLLQAEVAVFIYMEGSPSCGVYRTTLKNKRLGKPPGVFGHLLLENGFFLIPANDLTSPVKWWDWRRRMLAFLWLKKQPLHTMADLYGIWHVLKFLCQEIDEKWARALGKKFADMAHPKAEDLEAIRVDILNVLRKPSSPQKIKNRLWKHYSHYRKLTGKTIEGIKRPTELRNMTELAEELLKMELGAMSVDYLFGASPIINRKKKAKE</sequence>
<dbReference type="InterPro" id="IPR007553">
    <property type="entry name" value="2-thiour_desulf"/>
</dbReference>
<dbReference type="RefSeq" id="WP_194700950.1">
    <property type="nucleotide sequence ID" value="NZ_JADKNH010000003.1"/>
</dbReference>
<evidence type="ECO:0000313" key="1">
    <source>
        <dbReference type="EMBL" id="MBF4692710.1"/>
    </source>
</evidence>
<protein>
    <submittedName>
        <fullName evidence="1">DUF523 domain-containing protein</fullName>
    </submittedName>
</protein>
<dbReference type="PANTHER" id="PTHR30087:SF1">
    <property type="entry name" value="HYPOTHETICAL CYTOSOLIC PROTEIN"/>
    <property type="match status" value="1"/>
</dbReference>
<dbReference type="EMBL" id="JADKNH010000003">
    <property type="protein sequence ID" value="MBF4692710.1"/>
    <property type="molecule type" value="Genomic_DNA"/>
</dbReference>
<keyword evidence="2" id="KW-1185">Reference proteome</keyword>
<dbReference type="Proteomes" id="UP000614200">
    <property type="component" value="Unassembled WGS sequence"/>
</dbReference>
<accession>A0ABR9ZQG8</accession>
<organism evidence="1 2">
    <name type="scientific">Fusibacter ferrireducens</name>
    <dbReference type="NCBI Taxonomy" id="2785058"/>
    <lineage>
        <taxon>Bacteria</taxon>
        <taxon>Bacillati</taxon>
        <taxon>Bacillota</taxon>
        <taxon>Clostridia</taxon>
        <taxon>Eubacteriales</taxon>
        <taxon>Eubacteriales Family XII. Incertae Sedis</taxon>
        <taxon>Fusibacter</taxon>
    </lineage>
</organism>
<proteinExistence type="predicted"/>